<comment type="caution">
    <text evidence="12">The sequence shown here is derived from an EMBL/GenBank/DDBJ whole genome shotgun (WGS) entry which is preliminary data.</text>
</comment>
<dbReference type="InterPro" id="IPR044751">
    <property type="entry name" value="Ion_transp-like_CBS"/>
</dbReference>
<keyword evidence="3 8" id="KW-0812">Transmembrane</keyword>
<accession>A0ABV9TEH5</accession>
<evidence type="ECO:0000256" key="4">
    <source>
        <dbReference type="ARBA" id="ARBA00022737"/>
    </source>
</evidence>
<keyword evidence="4" id="KW-0677">Repeat</keyword>
<dbReference type="PANTHER" id="PTHR43099">
    <property type="entry name" value="UPF0053 PROTEIN YRKA"/>
    <property type="match status" value="1"/>
</dbReference>
<protein>
    <submittedName>
        <fullName evidence="12">Hemolysin family protein</fullName>
    </submittedName>
</protein>
<dbReference type="CDD" id="cd04590">
    <property type="entry name" value="CBS_pair_CorC_HlyC_assoc"/>
    <property type="match status" value="1"/>
</dbReference>
<reference evidence="13" key="1">
    <citation type="journal article" date="2019" name="Int. J. Syst. Evol. Microbiol.">
        <title>The Global Catalogue of Microorganisms (GCM) 10K type strain sequencing project: providing services to taxonomists for standard genome sequencing and annotation.</title>
        <authorList>
            <consortium name="The Broad Institute Genomics Platform"/>
            <consortium name="The Broad Institute Genome Sequencing Center for Infectious Disease"/>
            <person name="Wu L."/>
            <person name="Ma J."/>
        </authorList>
    </citation>
    <scope>NUCLEOTIDE SEQUENCE [LARGE SCALE GENOMIC DNA]</scope>
    <source>
        <strain evidence="13">CGMCC 1.13718</strain>
    </source>
</reference>
<dbReference type="Gene3D" id="3.10.580.10">
    <property type="entry name" value="CBS-domain"/>
    <property type="match status" value="1"/>
</dbReference>
<evidence type="ECO:0000256" key="1">
    <source>
        <dbReference type="ARBA" id="ARBA00004651"/>
    </source>
</evidence>
<dbReference type="EMBL" id="JBHSJH010000003">
    <property type="protein sequence ID" value="MFC4893094.1"/>
    <property type="molecule type" value="Genomic_DNA"/>
</dbReference>
<evidence type="ECO:0000313" key="12">
    <source>
        <dbReference type="EMBL" id="MFC4893094.1"/>
    </source>
</evidence>
<organism evidence="12 13">
    <name type="scientific">Pseudofrancisella aestuarii</name>
    <dbReference type="NCBI Taxonomy" id="2670347"/>
    <lineage>
        <taxon>Bacteria</taxon>
        <taxon>Pseudomonadati</taxon>
        <taxon>Pseudomonadota</taxon>
        <taxon>Gammaproteobacteria</taxon>
        <taxon>Thiotrichales</taxon>
        <taxon>Francisellaceae</taxon>
        <taxon>Pseudofrancisella</taxon>
    </lineage>
</organism>
<feature type="domain" description="CBS" evidence="10">
    <location>
        <begin position="290"/>
        <end position="346"/>
    </location>
</feature>
<gene>
    <name evidence="12" type="ORF">ACFPDQ_08540</name>
</gene>
<dbReference type="RefSeq" id="WP_119330925.1">
    <property type="nucleotide sequence ID" value="NZ_JBHSJH010000003.1"/>
</dbReference>
<evidence type="ECO:0000259" key="10">
    <source>
        <dbReference type="PROSITE" id="PS51371"/>
    </source>
</evidence>
<dbReference type="Proteomes" id="UP001595926">
    <property type="component" value="Unassembled WGS sequence"/>
</dbReference>
<dbReference type="Pfam" id="PF01595">
    <property type="entry name" value="CNNM"/>
    <property type="match status" value="1"/>
</dbReference>
<evidence type="ECO:0000256" key="9">
    <source>
        <dbReference type="SAM" id="Phobius"/>
    </source>
</evidence>
<feature type="transmembrane region" description="Helical" evidence="9">
    <location>
        <begin position="6"/>
        <end position="25"/>
    </location>
</feature>
<dbReference type="PROSITE" id="PS51846">
    <property type="entry name" value="CNNM"/>
    <property type="match status" value="1"/>
</dbReference>
<name>A0ABV9TEH5_9GAMM</name>
<evidence type="ECO:0000259" key="11">
    <source>
        <dbReference type="PROSITE" id="PS51846"/>
    </source>
</evidence>
<keyword evidence="2" id="KW-1003">Cell membrane</keyword>
<comment type="subcellular location">
    <subcellularLocation>
        <location evidence="1">Cell membrane</location>
        <topology evidence="1">Multi-pass membrane protein</topology>
    </subcellularLocation>
</comment>
<feature type="transmembrane region" description="Helical" evidence="9">
    <location>
        <begin position="139"/>
        <end position="161"/>
    </location>
</feature>
<dbReference type="InterPro" id="IPR046342">
    <property type="entry name" value="CBS_dom_sf"/>
</dbReference>
<dbReference type="InterPro" id="IPR051676">
    <property type="entry name" value="UPF0053_domain"/>
</dbReference>
<evidence type="ECO:0000256" key="7">
    <source>
        <dbReference type="PROSITE-ProRule" id="PRU00703"/>
    </source>
</evidence>
<dbReference type="Pfam" id="PF00571">
    <property type="entry name" value="CBS"/>
    <property type="match status" value="2"/>
</dbReference>
<dbReference type="SUPFAM" id="SSF54631">
    <property type="entry name" value="CBS-domain pair"/>
    <property type="match status" value="1"/>
</dbReference>
<feature type="transmembrane region" description="Helical" evidence="9">
    <location>
        <begin position="106"/>
        <end position="127"/>
    </location>
</feature>
<evidence type="ECO:0000256" key="3">
    <source>
        <dbReference type="ARBA" id="ARBA00022692"/>
    </source>
</evidence>
<evidence type="ECO:0000256" key="2">
    <source>
        <dbReference type="ARBA" id="ARBA00022475"/>
    </source>
</evidence>
<feature type="domain" description="CNNM transmembrane" evidence="11">
    <location>
        <begin position="2"/>
        <end position="206"/>
    </location>
</feature>
<dbReference type="PROSITE" id="PS51371">
    <property type="entry name" value="CBS"/>
    <property type="match status" value="2"/>
</dbReference>
<sequence length="436" mass="49882">MIEYDNLFFILLAFGFVLLNAFFVVSEFAMVKLRHSRAEVIKDKKGLQGRILYKVHNNLDSYLSACQLGITLASLGLGWVGEPAFAELLEPVLAGFGITSRELVKFISFLAGFSIISFLHIVIGELMPKSMAIRQAERWSLFTSVPLYVFYWVMFPFIWVLNTSANLLLKLFRLNIVPEGEHGYTAEEIKLILKSSHLREPLKEEHRAMLLRMMEFSRLQAIDATRPLDEMVSLNFDSSINDKLKVIQESLYTRYPVYQGNKENIIGILHTKDILCALGKGDDCQVYKENLRPIVKVSHHAPLIELLNKFRQGKPHFALVYNKDNLIGFITLDNLLTILIGRMRDEFHFVKEPWVTLSSNVFLINTKAPVYAIEKLAEVDFSDYVADSVQDLLKQVLPVPHKVGDTWSQPAFDLRVNKVKNKYAKEVILEIKNLDA</sequence>
<keyword evidence="7" id="KW-0129">CBS domain</keyword>
<evidence type="ECO:0000256" key="8">
    <source>
        <dbReference type="PROSITE-ProRule" id="PRU01193"/>
    </source>
</evidence>
<dbReference type="InterPro" id="IPR002550">
    <property type="entry name" value="CNNM"/>
</dbReference>
<keyword evidence="5 8" id="KW-1133">Transmembrane helix</keyword>
<evidence type="ECO:0000256" key="6">
    <source>
        <dbReference type="ARBA" id="ARBA00023136"/>
    </source>
</evidence>
<keyword evidence="6 8" id="KW-0472">Membrane</keyword>
<dbReference type="PANTHER" id="PTHR43099:SF5">
    <property type="entry name" value="HLYC_CORC FAMILY TRANSPORTER"/>
    <property type="match status" value="1"/>
</dbReference>
<evidence type="ECO:0000256" key="5">
    <source>
        <dbReference type="ARBA" id="ARBA00022989"/>
    </source>
</evidence>
<feature type="domain" description="CBS" evidence="10">
    <location>
        <begin position="224"/>
        <end position="284"/>
    </location>
</feature>
<proteinExistence type="predicted"/>
<dbReference type="InterPro" id="IPR000644">
    <property type="entry name" value="CBS_dom"/>
</dbReference>
<evidence type="ECO:0000313" key="13">
    <source>
        <dbReference type="Proteomes" id="UP001595926"/>
    </source>
</evidence>
<keyword evidence="13" id="KW-1185">Reference proteome</keyword>